<accession>A0ABQ0DBB0</accession>
<comment type="caution">
    <text evidence="2">The sequence shown here is derived from an EMBL/GenBank/DDBJ whole genome shotgun (WGS) entry which is preliminary data.</text>
</comment>
<evidence type="ECO:0000313" key="2">
    <source>
        <dbReference type="EMBL" id="GAB1220136.1"/>
    </source>
</evidence>
<evidence type="ECO:0000313" key="3">
    <source>
        <dbReference type="Proteomes" id="UP001628156"/>
    </source>
</evidence>
<dbReference type="Proteomes" id="UP001628156">
    <property type="component" value="Unassembled WGS sequence"/>
</dbReference>
<keyword evidence="1" id="KW-0175">Coiled coil</keyword>
<dbReference type="EMBL" id="BAAFRS010000047">
    <property type="protein sequence ID" value="GAB1220136.1"/>
    <property type="molecule type" value="Genomic_DNA"/>
</dbReference>
<gene>
    <name evidence="2" type="ORF">ENUP19_0047G0203</name>
</gene>
<organism evidence="2 3">
    <name type="scientific">Entamoeba nuttalli</name>
    <dbReference type="NCBI Taxonomy" id="412467"/>
    <lineage>
        <taxon>Eukaryota</taxon>
        <taxon>Amoebozoa</taxon>
        <taxon>Evosea</taxon>
        <taxon>Archamoebae</taxon>
        <taxon>Mastigamoebida</taxon>
        <taxon>Entamoebidae</taxon>
        <taxon>Entamoeba</taxon>
    </lineage>
</organism>
<protein>
    <submittedName>
        <fullName evidence="2">Uncharacterized protein</fullName>
    </submittedName>
</protein>
<reference evidence="2 3" key="1">
    <citation type="journal article" date="2019" name="PLoS Negl. Trop. Dis.">
        <title>Whole genome sequencing of Entamoeba nuttalli reveals mammalian host-related molecular signatures and a novel octapeptide-repeat surface protein.</title>
        <authorList>
            <person name="Tanaka M."/>
            <person name="Makiuchi T."/>
            <person name="Komiyama T."/>
            <person name="Shiina T."/>
            <person name="Osaki K."/>
            <person name="Tachibana H."/>
        </authorList>
    </citation>
    <scope>NUCLEOTIDE SEQUENCE [LARGE SCALE GENOMIC DNA]</scope>
    <source>
        <strain evidence="2 3">P19-061405</strain>
    </source>
</reference>
<proteinExistence type="predicted"/>
<keyword evidence="3" id="KW-1185">Reference proteome</keyword>
<sequence>MSNQEFNDNFTDLNEDQIQKGKEMIALINSSNFNDEEYTDEQLKDIYKSALQYSVFFSEKKFKALNDKFNSLRAQLEKEEKRNTQLKSQLQQQQ</sequence>
<feature type="coiled-coil region" evidence="1">
    <location>
        <begin position="62"/>
        <end position="93"/>
    </location>
</feature>
<name>A0ABQ0DBB0_9EUKA</name>
<evidence type="ECO:0000256" key="1">
    <source>
        <dbReference type="SAM" id="Coils"/>
    </source>
</evidence>